<evidence type="ECO:0000256" key="3">
    <source>
        <dbReference type="PROSITE-ProRule" id="PRU00023"/>
    </source>
</evidence>
<keyword evidence="1" id="KW-0677">Repeat</keyword>
<evidence type="ECO:0000256" key="4">
    <source>
        <dbReference type="SAM" id="SignalP"/>
    </source>
</evidence>
<dbReference type="PROSITE" id="PS51257">
    <property type="entry name" value="PROKAR_LIPOPROTEIN"/>
    <property type="match status" value="1"/>
</dbReference>
<reference evidence="5 6" key="1">
    <citation type="submission" date="2022-07" db="EMBL/GenBank/DDBJ databases">
        <authorList>
            <person name="Li W.-J."/>
            <person name="Deng Q.-Q."/>
        </authorList>
    </citation>
    <scope>NUCLEOTIDE SEQUENCE [LARGE SCALE GENOMIC DNA]</scope>
    <source>
        <strain evidence="5 6">SYSU M60028</strain>
    </source>
</reference>
<sequence length="309" mass="31927">MKTRQVSRIAAVAFATAASLACIEGAARADAIPCPDLDRRFAAMAQGATHLEMVSLAFTAADSGCADVVAKLLDGGVPAISRDRDGNSVLTRAAKAGHVQVVDLLIARGADLEERNVQGETALFAAVSANRAAIATRLAAAGARIDAPGRSGVTPLSAAAFNGNDKMVTWLMEHGADAKDMDATGKSAIVYAAARGFTPIVKRLLDAGVDVNRRYGNDLTVLMWAAGHSNDAPEADGLATVDLILARGARLDDADNRGRTALMTAAEMGHDAIVRRLAAAGANTALRDRDGKTALDLASADSVRAAFPR</sequence>
<dbReference type="InterPro" id="IPR002110">
    <property type="entry name" value="Ankyrin_rpt"/>
</dbReference>
<dbReference type="Gene3D" id="1.25.40.20">
    <property type="entry name" value="Ankyrin repeat-containing domain"/>
    <property type="match status" value="2"/>
</dbReference>
<dbReference type="Proteomes" id="UP001205890">
    <property type="component" value="Unassembled WGS sequence"/>
</dbReference>
<dbReference type="RefSeq" id="WP_254738692.1">
    <property type="nucleotide sequence ID" value="NZ_JANCLU010000002.1"/>
</dbReference>
<dbReference type="PROSITE" id="PS50297">
    <property type="entry name" value="ANK_REP_REGION"/>
    <property type="match status" value="4"/>
</dbReference>
<feature type="repeat" description="ANK" evidence="3">
    <location>
        <begin position="85"/>
        <end position="117"/>
    </location>
</feature>
<keyword evidence="2 3" id="KW-0040">ANK repeat</keyword>
<evidence type="ECO:0000256" key="2">
    <source>
        <dbReference type="ARBA" id="ARBA00023043"/>
    </source>
</evidence>
<dbReference type="InterPro" id="IPR036770">
    <property type="entry name" value="Ankyrin_rpt-contain_sf"/>
</dbReference>
<feature type="chain" id="PRO_5046034776" evidence="4">
    <location>
        <begin position="22"/>
        <end position="309"/>
    </location>
</feature>
<dbReference type="PROSITE" id="PS50088">
    <property type="entry name" value="ANK_REPEAT"/>
    <property type="match status" value="4"/>
</dbReference>
<dbReference type="SUPFAM" id="SSF48403">
    <property type="entry name" value="Ankyrin repeat"/>
    <property type="match status" value="1"/>
</dbReference>
<gene>
    <name evidence="5" type="ORF">NK718_03525</name>
</gene>
<dbReference type="EMBL" id="JANCLU010000002">
    <property type="protein sequence ID" value="MCP8937573.1"/>
    <property type="molecule type" value="Genomic_DNA"/>
</dbReference>
<comment type="caution">
    <text evidence="5">The sequence shown here is derived from an EMBL/GenBank/DDBJ whole genome shotgun (WGS) entry which is preliminary data.</text>
</comment>
<keyword evidence="6" id="KW-1185">Reference proteome</keyword>
<feature type="repeat" description="ANK" evidence="3">
    <location>
        <begin position="257"/>
        <end position="289"/>
    </location>
</feature>
<dbReference type="PRINTS" id="PR01415">
    <property type="entry name" value="ANKYRIN"/>
</dbReference>
<feature type="signal peptide" evidence="4">
    <location>
        <begin position="1"/>
        <end position="21"/>
    </location>
</feature>
<feature type="repeat" description="ANK" evidence="3">
    <location>
        <begin position="151"/>
        <end position="183"/>
    </location>
</feature>
<dbReference type="PANTHER" id="PTHR24171">
    <property type="entry name" value="ANKYRIN REPEAT DOMAIN-CONTAINING PROTEIN 39-RELATED"/>
    <property type="match status" value="1"/>
</dbReference>
<evidence type="ECO:0000256" key="1">
    <source>
        <dbReference type="ARBA" id="ARBA00022737"/>
    </source>
</evidence>
<dbReference type="SMART" id="SM00248">
    <property type="entry name" value="ANK"/>
    <property type="match status" value="7"/>
</dbReference>
<protein>
    <submittedName>
        <fullName evidence="5">Ankyrin repeat domain-containing protein</fullName>
    </submittedName>
</protein>
<feature type="repeat" description="ANK" evidence="3">
    <location>
        <begin position="184"/>
        <end position="216"/>
    </location>
</feature>
<dbReference type="Pfam" id="PF12796">
    <property type="entry name" value="Ank_2"/>
    <property type="match status" value="2"/>
</dbReference>
<accession>A0ABT1L954</accession>
<organism evidence="5 6">
    <name type="scientific">Alsobacter ponti</name>
    <dbReference type="NCBI Taxonomy" id="2962936"/>
    <lineage>
        <taxon>Bacteria</taxon>
        <taxon>Pseudomonadati</taxon>
        <taxon>Pseudomonadota</taxon>
        <taxon>Alphaproteobacteria</taxon>
        <taxon>Hyphomicrobiales</taxon>
        <taxon>Alsobacteraceae</taxon>
        <taxon>Alsobacter</taxon>
    </lineage>
</organism>
<evidence type="ECO:0000313" key="6">
    <source>
        <dbReference type="Proteomes" id="UP001205890"/>
    </source>
</evidence>
<proteinExistence type="predicted"/>
<keyword evidence="4" id="KW-0732">Signal</keyword>
<evidence type="ECO:0000313" key="5">
    <source>
        <dbReference type="EMBL" id="MCP8937573.1"/>
    </source>
</evidence>
<dbReference type="Pfam" id="PF13857">
    <property type="entry name" value="Ank_5"/>
    <property type="match status" value="1"/>
</dbReference>
<name>A0ABT1L954_9HYPH</name>